<dbReference type="AlphaFoldDB" id="A0A511W395"/>
<comment type="caution">
    <text evidence="7">The sequence shown here is derived from an EMBL/GenBank/DDBJ whole genome shotgun (WGS) entry which is preliminary data.</text>
</comment>
<dbReference type="Gene3D" id="3.30.2350.10">
    <property type="entry name" value="Pseudouridine synthase"/>
    <property type="match status" value="1"/>
</dbReference>
<organism evidence="7 8">
    <name type="scientific">Alkalibacillus haloalkaliphilus</name>
    <dbReference type="NCBI Taxonomy" id="94136"/>
    <lineage>
        <taxon>Bacteria</taxon>
        <taxon>Bacillati</taxon>
        <taxon>Bacillota</taxon>
        <taxon>Bacilli</taxon>
        <taxon>Bacillales</taxon>
        <taxon>Bacillaceae</taxon>
        <taxon>Alkalibacillus</taxon>
    </lineage>
</organism>
<dbReference type="GO" id="GO:0006396">
    <property type="term" value="P:RNA processing"/>
    <property type="evidence" value="ECO:0007669"/>
    <property type="project" value="UniProtKB-ARBA"/>
</dbReference>
<dbReference type="PANTHER" id="PTHR21600:SF83">
    <property type="entry name" value="PSEUDOURIDYLATE SYNTHASE RPUSD4, MITOCHONDRIAL"/>
    <property type="match status" value="1"/>
</dbReference>
<feature type="domain" description="Pseudouridine synthase RsuA/RluA-like" evidence="6">
    <location>
        <begin position="12"/>
        <end position="167"/>
    </location>
</feature>
<dbReference type="InterPro" id="IPR006145">
    <property type="entry name" value="PsdUridine_synth_RsuA/RluA"/>
</dbReference>
<dbReference type="SUPFAM" id="SSF55120">
    <property type="entry name" value="Pseudouridine synthase"/>
    <property type="match status" value="1"/>
</dbReference>
<sequence>MNNFHIIFEDNHLLVVEKPVNMPVQGDESRDLDLLTALKDFIKERDEKPGNVYLALVHRLDRPVGGVMVYAKTSKAASRLSDQVRRHAMTKEYLAVIRGFPEKQQARLEDYLYKDKRKNQVYVTSKDHNEAKKATLDYIVLGHEKGLSLVKVNLHTGRPHQIRVQFANIGCPLYGDQKYGAKVNKPGQQTALWSHQLGLEHPTLKEEKLFTSTPPRERPWHSFNDHF</sequence>
<evidence type="ECO:0000256" key="5">
    <source>
        <dbReference type="ARBA" id="ARBA00033164"/>
    </source>
</evidence>
<dbReference type="Pfam" id="PF00849">
    <property type="entry name" value="PseudoU_synth_2"/>
    <property type="match status" value="1"/>
</dbReference>
<name>A0A511W395_9BACI</name>
<dbReference type="GO" id="GO:0003723">
    <property type="term" value="F:RNA binding"/>
    <property type="evidence" value="ECO:0007669"/>
    <property type="project" value="InterPro"/>
</dbReference>
<dbReference type="InterPro" id="IPR050188">
    <property type="entry name" value="RluA_PseudoU_synthase"/>
</dbReference>
<dbReference type="Proteomes" id="UP000321440">
    <property type="component" value="Unassembled WGS sequence"/>
</dbReference>
<evidence type="ECO:0000256" key="4">
    <source>
        <dbReference type="ARBA" id="ARBA00031870"/>
    </source>
</evidence>
<evidence type="ECO:0000313" key="8">
    <source>
        <dbReference type="Proteomes" id="UP000321440"/>
    </source>
</evidence>
<keyword evidence="8" id="KW-1185">Reference proteome</keyword>
<evidence type="ECO:0000259" key="6">
    <source>
        <dbReference type="Pfam" id="PF00849"/>
    </source>
</evidence>
<dbReference type="OrthoDB" id="9807829at2"/>
<evidence type="ECO:0000256" key="3">
    <source>
        <dbReference type="ARBA" id="ARBA00023235"/>
    </source>
</evidence>
<reference evidence="7 8" key="1">
    <citation type="submission" date="2019-07" db="EMBL/GenBank/DDBJ databases">
        <title>Whole genome shotgun sequence of Alkalibacillus haloalkaliphilus NBRC 103110.</title>
        <authorList>
            <person name="Hosoyama A."/>
            <person name="Uohara A."/>
            <person name="Ohji S."/>
            <person name="Ichikawa N."/>
        </authorList>
    </citation>
    <scope>NUCLEOTIDE SEQUENCE [LARGE SCALE GENOMIC DNA]</scope>
    <source>
        <strain evidence="7 8">NBRC 103110</strain>
    </source>
</reference>
<dbReference type="CDD" id="cd02869">
    <property type="entry name" value="PseudoU_synth_RluA_like"/>
    <property type="match status" value="1"/>
</dbReference>
<dbReference type="RefSeq" id="WP_146815588.1">
    <property type="nucleotide sequence ID" value="NZ_BJYA01000005.1"/>
</dbReference>
<dbReference type="GO" id="GO:0009982">
    <property type="term" value="F:pseudouridine synthase activity"/>
    <property type="evidence" value="ECO:0007669"/>
    <property type="project" value="InterPro"/>
</dbReference>
<protein>
    <recommendedName>
        <fullName evidence="4">RNA pseudouridylate synthase</fullName>
    </recommendedName>
    <alternativeName>
        <fullName evidence="5">RNA-uridine isomerase</fullName>
    </alternativeName>
</protein>
<evidence type="ECO:0000313" key="7">
    <source>
        <dbReference type="EMBL" id="GEN45554.1"/>
    </source>
</evidence>
<keyword evidence="3" id="KW-0413">Isomerase</keyword>
<dbReference type="GO" id="GO:0140098">
    <property type="term" value="F:catalytic activity, acting on RNA"/>
    <property type="evidence" value="ECO:0007669"/>
    <property type="project" value="UniProtKB-ARBA"/>
</dbReference>
<comment type="similarity">
    <text evidence="2">Belongs to the pseudouridine synthase RluA family.</text>
</comment>
<comment type="catalytic activity">
    <reaction evidence="1">
        <text>a uridine in RNA = a pseudouridine in RNA</text>
        <dbReference type="Rhea" id="RHEA:48348"/>
        <dbReference type="Rhea" id="RHEA-COMP:12068"/>
        <dbReference type="Rhea" id="RHEA-COMP:12069"/>
        <dbReference type="ChEBI" id="CHEBI:65314"/>
        <dbReference type="ChEBI" id="CHEBI:65315"/>
    </reaction>
</comment>
<evidence type="ECO:0000256" key="2">
    <source>
        <dbReference type="ARBA" id="ARBA00010876"/>
    </source>
</evidence>
<dbReference type="EMBL" id="BJYA01000005">
    <property type="protein sequence ID" value="GEN45554.1"/>
    <property type="molecule type" value="Genomic_DNA"/>
</dbReference>
<gene>
    <name evidence="7" type="ORF">AHA02nite_13300</name>
</gene>
<dbReference type="GO" id="GO:0001522">
    <property type="term" value="P:pseudouridine synthesis"/>
    <property type="evidence" value="ECO:0007669"/>
    <property type="project" value="InterPro"/>
</dbReference>
<dbReference type="PANTHER" id="PTHR21600">
    <property type="entry name" value="MITOCHONDRIAL RNA PSEUDOURIDINE SYNTHASE"/>
    <property type="match status" value="1"/>
</dbReference>
<accession>A0A511W395</accession>
<proteinExistence type="inferred from homology"/>
<evidence type="ECO:0000256" key="1">
    <source>
        <dbReference type="ARBA" id="ARBA00000073"/>
    </source>
</evidence>
<dbReference type="InterPro" id="IPR020103">
    <property type="entry name" value="PsdUridine_synth_cat_dom_sf"/>
</dbReference>